<name>A0A922DGQ9_CARIL</name>
<comment type="caution">
    <text evidence="3">The sequence shown here is derived from an EMBL/GenBank/DDBJ whole genome shotgun (WGS) entry which is preliminary data.</text>
</comment>
<proteinExistence type="predicted"/>
<evidence type="ECO:0000256" key="1">
    <source>
        <dbReference type="ARBA" id="ARBA00023015"/>
    </source>
</evidence>
<sequence>MCRQNSCAQLSVEKTTAAEESLLIYCKPVELYNILQRRALHNPSFLRRCLHYKLQARRKRRWFYSSSAGYIDL</sequence>
<dbReference type="EMBL" id="CM031836">
    <property type="protein sequence ID" value="KAG6684115.1"/>
    <property type="molecule type" value="Genomic_DNA"/>
</dbReference>
<keyword evidence="1" id="KW-0805">Transcription regulation</keyword>
<dbReference type="GO" id="GO:0031490">
    <property type="term" value="F:chromatin DNA binding"/>
    <property type="evidence" value="ECO:0007669"/>
    <property type="project" value="TreeGrafter"/>
</dbReference>
<accession>A0A922DGQ9</accession>
<dbReference type="GO" id="GO:0005634">
    <property type="term" value="C:nucleus"/>
    <property type="evidence" value="ECO:0007669"/>
    <property type="project" value="UniProtKB-ARBA"/>
</dbReference>
<protein>
    <submittedName>
        <fullName evidence="3">Uncharacterized protein</fullName>
    </submittedName>
</protein>
<dbReference type="AlphaFoldDB" id="A0A922DGQ9"/>
<dbReference type="PANTHER" id="PTHR22597:SF0">
    <property type="entry name" value="POLYCOMB PROTEIN SUZ12"/>
    <property type="match status" value="1"/>
</dbReference>
<organism evidence="3 4">
    <name type="scientific">Carya illinoinensis</name>
    <name type="common">Pecan</name>
    <dbReference type="NCBI Taxonomy" id="32201"/>
    <lineage>
        <taxon>Eukaryota</taxon>
        <taxon>Viridiplantae</taxon>
        <taxon>Streptophyta</taxon>
        <taxon>Embryophyta</taxon>
        <taxon>Tracheophyta</taxon>
        <taxon>Spermatophyta</taxon>
        <taxon>Magnoliopsida</taxon>
        <taxon>eudicotyledons</taxon>
        <taxon>Gunneridae</taxon>
        <taxon>Pentapetalae</taxon>
        <taxon>rosids</taxon>
        <taxon>fabids</taxon>
        <taxon>Fagales</taxon>
        <taxon>Juglandaceae</taxon>
        <taxon>Carya</taxon>
    </lineage>
</organism>
<evidence type="ECO:0000313" key="4">
    <source>
        <dbReference type="Proteomes" id="UP000811246"/>
    </source>
</evidence>
<dbReference type="PANTHER" id="PTHR22597">
    <property type="entry name" value="POLYCOMB GROUP PROTEIN"/>
    <property type="match status" value="1"/>
</dbReference>
<evidence type="ECO:0000256" key="2">
    <source>
        <dbReference type="ARBA" id="ARBA00023163"/>
    </source>
</evidence>
<keyword evidence="2" id="KW-0804">Transcription</keyword>
<gene>
    <name evidence="3" type="ORF">I3842_12G046700</name>
</gene>
<evidence type="ECO:0000313" key="3">
    <source>
        <dbReference type="EMBL" id="KAG6684115.1"/>
    </source>
</evidence>
<reference evidence="3" key="1">
    <citation type="submission" date="2021-01" db="EMBL/GenBank/DDBJ databases">
        <authorList>
            <person name="Lovell J.T."/>
            <person name="Bentley N."/>
            <person name="Bhattarai G."/>
            <person name="Jenkins J.W."/>
            <person name="Sreedasyam A."/>
            <person name="Alarcon Y."/>
            <person name="Bock C."/>
            <person name="Boston L."/>
            <person name="Carlson J."/>
            <person name="Cervantes K."/>
            <person name="Clermont K."/>
            <person name="Krom N."/>
            <person name="Kubenka K."/>
            <person name="Mamidi S."/>
            <person name="Mattison C."/>
            <person name="Monteros M."/>
            <person name="Pisani C."/>
            <person name="Plott C."/>
            <person name="Rajasekar S."/>
            <person name="Rhein H.S."/>
            <person name="Rohla C."/>
            <person name="Song M."/>
            <person name="Hilaire R.S."/>
            <person name="Shu S."/>
            <person name="Wells L."/>
            <person name="Wang X."/>
            <person name="Webber J."/>
            <person name="Heerema R.J."/>
            <person name="Klein P."/>
            <person name="Conner P."/>
            <person name="Grauke L."/>
            <person name="Grimwood J."/>
            <person name="Schmutz J."/>
            <person name="Randall J.J."/>
        </authorList>
    </citation>
    <scope>NUCLEOTIDE SEQUENCE</scope>
    <source>
        <tissue evidence="3">Leaf</tissue>
    </source>
</reference>
<dbReference type="Proteomes" id="UP000811246">
    <property type="component" value="Chromosome 12"/>
</dbReference>